<sequence length="88" mass="9934">MVKFFIFLTIALAALQLYAFVDCAMRDDSEIKRLPKWGWLLIIFFGQAIGAIAFLVAGRKPKGGGGRKRGPQRRILPPDDDPDFLRKL</sequence>
<feature type="region of interest" description="Disordered" evidence="6">
    <location>
        <begin position="59"/>
        <end position="88"/>
    </location>
</feature>
<gene>
    <name evidence="9" type="ORF">GM50_8190</name>
</gene>
<organism evidence="9">
    <name type="scientific">freshwater metagenome</name>
    <dbReference type="NCBI Taxonomy" id="449393"/>
    <lineage>
        <taxon>unclassified sequences</taxon>
        <taxon>metagenomes</taxon>
        <taxon>ecological metagenomes</taxon>
    </lineage>
</organism>
<feature type="domain" description="Cardiolipin synthase N-terminal" evidence="8">
    <location>
        <begin position="14"/>
        <end position="59"/>
    </location>
</feature>
<keyword evidence="4 7" id="KW-1133">Transmembrane helix</keyword>
<comment type="caution">
    <text evidence="9">The sequence shown here is derived from an EMBL/GenBank/DDBJ whole genome shotgun (WGS) entry which is preliminary data.</text>
</comment>
<evidence type="ECO:0000256" key="6">
    <source>
        <dbReference type="SAM" id="MobiDB-lite"/>
    </source>
</evidence>
<feature type="compositionally biased region" description="Basic residues" evidence="6">
    <location>
        <begin position="59"/>
        <end position="72"/>
    </location>
</feature>
<dbReference type="AlphaFoldDB" id="A0A094Q3C4"/>
<comment type="subcellular location">
    <subcellularLocation>
        <location evidence="1">Cell membrane</location>
        <topology evidence="1">Multi-pass membrane protein</topology>
    </subcellularLocation>
</comment>
<dbReference type="InterPro" id="IPR027379">
    <property type="entry name" value="CLS_N"/>
</dbReference>
<accession>A0A094Q3C4</accession>
<keyword evidence="5 7" id="KW-0472">Membrane</keyword>
<evidence type="ECO:0000313" key="9">
    <source>
        <dbReference type="EMBL" id="KGA18635.1"/>
    </source>
</evidence>
<evidence type="ECO:0000256" key="1">
    <source>
        <dbReference type="ARBA" id="ARBA00004651"/>
    </source>
</evidence>
<evidence type="ECO:0000256" key="2">
    <source>
        <dbReference type="ARBA" id="ARBA00022475"/>
    </source>
</evidence>
<dbReference type="Pfam" id="PF13396">
    <property type="entry name" value="PLDc_N"/>
    <property type="match status" value="1"/>
</dbReference>
<reference evidence="9" key="1">
    <citation type="submission" date="2014-05" db="EMBL/GenBank/DDBJ databases">
        <title>Key roles for freshwater Actinobacteria revealed by deep metagenomic sequencing.</title>
        <authorList>
            <person name="Ghai R."/>
            <person name="Mizuno C.M."/>
            <person name="Picazo A."/>
            <person name="Camacho A."/>
            <person name="Rodriguez-Valera F."/>
        </authorList>
    </citation>
    <scope>NUCLEOTIDE SEQUENCE</scope>
</reference>
<dbReference type="EMBL" id="JNSK01000022">
    <property type="protein sequence ID" value="KGA18635.1"/>
    <property type="molecule type" value="Genomic_DNA"/>
</dbReference>
<keyword evidence="3 7" id="KW-0812">Transmembrane</keyword>
<dbReference type="GO" id="GO:0005886">
    <property type="term" value="C:plasma membrane"/>
    <property type="evidence" value="ECO:0007669"/>
    <property type="project" value="UniProtKB-SubCell"/>
</dbReference>
<feature type="transmembrane region" description="Helical" evidence="7">
    <location>
        <begin position="38"/>
        <end position="58"/>
    </location>
</feature>
<protein>
    <recommendedName>
        <fullName evidence="8">Cardiolipin synthase N-terminal domain-containing protein</fullName>
    </recommendedName>
</protein>
<name>A0A094Q3C4_9ZZZZ</name>
<evidence type="ECO:0000256" key="5">
    <source>
        <dbReference type="ARBA" id="ARBA00023136"/>
    </source>
</evidence>
<proteinExistence type="predicted"/>
<evidence type="ECO:0000259" key="8">
    <source>
        <dbReference type="Pfam" id="PF13396"/>
    </source>
</evidence>
<evidence type="ECO:0000256" key="7">
    <source>
        <dbReference type="SAM" id="Phobius"/>
    </source>
</evidence>
<evidence type="ECO:0000256" key="4">
    <source>
        <dbReference type="ARBA" id="ARBA00022989"/>
    </source>
</evidence>
<evidence type="ECO:0000256" key="3">
    <source>
        <dbReference type="ARBA" id="ARBA00022692"/>
    </source>
</evidence>
<keyword evidence="2" id="KW-1003">Cell membrane</keyword>